<dbReference type="RefSeq" id="WP_102189840.1">
    <property type="nucleotide sequence ID" value="NZ_PNGT01000004.1"/>
</dbReference>
<dbReference type="EMBL" id="PNGT01000004">
    <property type="protein sequence ID" value="PMC52476.1"/>
    <property type="molecule type" value="Genomic_DNA"/>
</dbReference>
<dbReference type="OrthoDB" id="9772736at2"/>
<dbReference type="InterPro" id="IPR001155">
    <property type="entry name" value="OxRdtase_FMN_N"/>
</dbReference>
<protein>
    <submittedName>
        <fullName evidence="4">NADH oxidase</fullName>
    </submittedName>
</protein>
<gene>
    <name evidence="4" type="ORF">CJ218_04960</name>
</gene>
<dbReference type="STRING" id="84135.GCA_001052115_01414"/>
<dbReference type="InterPro" id="IPR013785">
    <property type="entry name" value="Aldolase_TIM"/>
</dbReference>
<evidence type="ECO:0000313" key="5">
    <source>
        <dbReference type="Proteomes" id="UP000235670"/>
    </source>
</evidence>
<keyword evidence="2" id="KW-0560">Oxidoreductase</keyword>
<evidence type="ECO:0000313" key="4">
    <source>
        <dbReference type="EMBL" id="PMC52476.1"/>
    </source>
</evidence>
<accession>A0A2N6SEW8</accession>
<dbReference type="Gene3D" id="3.20.20.70">
    <property type="entry name" value="Aldolase class I"/>
    <property type="match status" value="1"/>
</dbReference>
<organism evidence="4 5">
    <name type="scientific">Gemella sanguinis</name>
    <dbReference type="NCBI Taxonomy" id="84135"/>
    <lineage>
        <taxon>Bacteria</taxon>
        <taxon>Bacillati</taxon>
        <taxon>Bacillota</taxon>
        <taxon>Bacilli</taxon>
        <taxon>Bacillales</taxon>
        <taxon>Gemellaceae</taxon>
        <taxon>Gemella</taxon>
    </lineage>
</organism>
<comment type="caution">
    <text evidence="4">The sequence shown here is derived from an EMBL/GenBank/DDBJ whole genome shotgun (WGS) entry which is preliminary data.</text>
</comment>
<dbReference type="GO" id="GO:0010181">
    <property type="term" value="F:FMN binding"/>
    <property type="evidence" value="ECO:0007669"/>
    <property type="project" value="InterPro"/>
</dbReference>
<dbReference type="Pfam" id="PF00724">
    <property type="entry name" value="Oxidored_FMN"/>
    <property type="match status" value="1"/>
</dbReference>
<dbReference type="SUPFAM" id="SSF51395">
    <property type="entry name" value="FMN-linked oxidoreductases"/>
    <property type="match status" value="1"/>
</dbReference>
<dbReference type="CDD" id="cd04733">
    <property type="entry name" value="OYE_like_2_FMN"/>
    <property type="match status" value="1"/>
</dbReference>
<dbReference type="Proteomes" id="UP000235670">
    <property type="component" value="Unassembled WGS sequence"/>
</dbReference>
<sequence length="409" mass="45036">MTENLLFTPITLPNGTTIKNRFFKSAMSEGMGTRDFQPKKNIATLYKRWAEGGTGLIITGNIMVDPKGTAEPGNIVFDKNSNMEILKNWAKQGQQHGAKVMVQLNHPGKQAPKTVSKQTVAPSAVPLGNGLNKLFSTPRALTTSEVEELVQKFVTSAKVAKEAGFSGVQIHAAHGYLISQFLSPHDNRRTDKYGGSLENRMRFLKEIYLGMREELGKDFTIGIKINSTDFKEDGLTEEDSLKTIIELANLGLDFVEISGGTYERPAMMGATSKSTNQVFFAEYSKKLKQKIEIPVVVTGGIRSINAMNTLLNDNTTDFIGIARPLTIDPNIPNKIKQGTYTIVETTRVSTGVKKLDKIFGSLLGIVYYQVLMQNIAKGKEPKATKNAWPSLIQAVYNQGLAVLFPQRAK</sequence>
<dbReference type="GO" id="GO:0016491">
    <property type="term" value="F:oxidoreductase activity"/>
    <property type="evidence" value="ECO:0007669"/>
    <property type="project" value="UniProtKB-KW"/>
</dbReference>
<keyword evidence="1" id="KW-0285">Flavoprotein</keyword>
<evidence type="ECO:0000259" key="3">
    <source>
        <dbReference type="Pfam" id="PF00724"/>
    </source>
</evidence>
<name>A0A2N6SEW8_9BACL</name>
<reference evidence="4 5" key="1">
    <citation type="submission" date="2017-09" db="EMBL/GenBank/DDBJ databases">
        <title>Bacterial strain isolated from the female urinary microbiota.</title>
        <authorList>
            <person name="Thomas-White K."/>
            <person name="Kumar N."/>
            <person name="Forster S."/>
            <person name="Putonti C."/>
            <person name="Lawley T."/>
            <person name="Wolfe A.J."/>
        </authorList>
    </citation>
    <scope>NUCLEOTIDE SEQUENCE [LARGE SCALE GENOMIC DNA]</scope>
    <source>
        <strain evidence="4 5">UMB0186</strain>
    </source>
</reference>
<feature type="domain" description="NADH:flavin oxidoreductase/NADH oxidase N-terminal" evidence="3">
    <location>
        <begin position="6"/>
        <end position="340"/>
    </location>
</feature>
<dbReference type="PANTHER" id="PTHR43656:SF2">
    <property type="entry name" value="BINDING OXIDOREDUCTASE, PUTATIVE (AFU_ORTHOLOGUE AFUA_2G08260)-RELATED"/>
    <property type="match status" value="1"/>
</dbReference>
<evidence type="ECO:0000256" key="2">
    <source>
        <dbReference type="ARBA" id="ARBA00023002"/>
    </source>
</evidence>
<proteinExistence type="predicted"/>
<dbReference type="InterPro" id="IPR051799">
    <property type="entry name" value="NADH_flavin_oxidoreductase"/>
</dbReference>
<dbReference type="PANTHER" id="PTHR43656">
    <property type="entry name" value="BINDING OXIDOREDUCTASE, PUTATIVE (AFU_ORTHOLOGUE AFUA_2G08260)-RELATED"/>
    <property type="match status" value="1"/>
</dbReference>
<dbReference type="AlphaFoldDB" id="A0A2N6SEW8"/>
<evidence type="ECO:0000256" key="1">
    <source>
        <dbReference type="ARBA" id="ARBA00022630"/>
    </source>
</evidence>